<dbReference type="PANTHER" id="PTHR12260:SF6">
    <property type="entry name" value="DAMAGE-CONTROL PHOSPHATASE ARMT1"/>
    <property type="match status" value="1"/>
</dbReference>
<comment type="cofactor">
    <cofactor evidence="10">
        <name>Mn(2+)</name>
        <dbReference type="ChEBI" id="CHEBI:29035"/>
    </cofactor>
    <cofactor evidence="10">
        <name>Ni(2+)</name>
        <dbReference type="ChEBI" id="CHEBI:49786"/>
    </cofactor>
</comment>
<feature type="non-terminal residue" evidence="13">
    <location>
        <position position="478"/>
    </location>
</feature>
<dbReference type="InterPro" id="IPR036075">
    <property type="entry name" value="ARMT-1-like_metal-bd_sf"/>
</dbReference>
<comment type="catalytic activity">
    <reaction evidence="2 10">
        <text>beta-D-fructose 1-phosphate + H2O = D-fructose + phosphate</text>
        <dbReference type="Rhea" id="RHEA:35603"/>
        <dbReference type="ChEBI" id="CHEBI:15377"/>
        <dbReference type="ChEBI" id="CHEBI:37721"/>
        <dbReference type="ChEBI" id="CHEBI:43474"/>
        <dbReference type="ChEBI" id="CHEBI:138881"/>
    </reaction>
</comment>
<comment type="caution">
    <text evidence="13">The sequence shown here is derived from an EMBL/GenBank/DDBJ whole genome shotgun (WGS) entry which is preliminary data.</text>
</comment>
<dbReference type="InterPro" id="IPR039763">
    <property type="entry name" value="ARMT1"/>
</dbReference>
<evidence type="ECO:0000256" key="1">
    <source>
        <dbReference type="ARBA" id="ARBA00000807"/>
    </source>
</evidence>
<comment type="similarity">
    <text evidence="3 10">Belongs to the damage-control phosphatase family. Sugar phosphate phosphatase III subfamily.</text>
</comment>
<evidence type="ECO:0000256" key="9">
    <source>
        <dbReference type="ARBA" id="ARBA00048809"/>
    </source>
</evidence>
<evidence type="ECO:0000259" key="12">
    <source>
        <dbReference type="Pfam" id="PF01937"/>
    </source>
</evidence>
<feature type="signal peptide" evidence="11">
    <location>
        <begin position="1"/>
        <end position="20"/>
    </location>
</feature>
<dbReference type="GO" id="GO:0046872">
    <property type="term" value="F:metal ion binding"/>
    <property type="evidence" value="ECO:0007669"/>
    <property type="project" value="UniProtKB-UniRule"/>
</dbReference>
<keyword evidence="13" id="KW-0808">Transferase</keyword>
<dbReference type="Proteomes" id="UP000667349">
    <property type="component" value="Unassembled WGS sequence"/>
</dbReference>
<evidence type="ECO:0000313" key="13">
    <source>
        <dbReference type="EMBL" id="KAG5305680.1"/>
    </source>
</evidence>
<dbReference type="GO" id="GO:0032259">
    <property type="term" value="P:methylation"/>
    <property type="evidence" value="ECO:0007669"/>
    <property type="project" value="UniProtKB-KW"/>
</dbReference>
<sequence length="478" mass="55364">MILCVVSVIITLFYLHGLLSVQTVSEYTMAQSDPRIPDLQDTFTPFGLPLSGIYKRSYAYVTIKDRLSVILTKIIDILCQNKSKIVDTYNENAEKDIKEIIGFISQLKTEIITNKALKPLRLNTKALNDAQEWNKYLEYRTCVENGVPTWFNTVWLYCECYMYRILAQEISLLNTMHNYDPFEYQKQTDFINAIESLDLMIGLYIKDILCNKEYNKENSKNDFLKFLKLSLWGNRLHDLSATAGAPSTQIDNPLVLIESLNKNIVVNDWESIWNIVKKMKNDNIHIVLDNAGYELFIDLCLAAFLVTVVPTTKITFHAKLYPWYVSDTTIHDFLWMLDYMNALNDRPNIQLLSKTFKNLMDQEIWSVKEEPYWTGPYDFSQMKEKEKNIYAEFSAAKLIIFKGDLNYRKLLGDINFDYKTSFATALGNFQPTNILSLRTLKSDICVGLPNGMAEFFEKHKDKLITGEYAVIQAALFKI</sequence>
<reference evidence="13" key="1">
    <citation type="submission" date="2020-02" db="EMBL/GenBank/DDBJ databases">
        <title>Relaxed selection underlies rapid genomic changes in the transitions from sociality to social parasitism in ants.</title>
        <authorList>
            <person name="Bi X."/>
        </authorList>
    </citation>
    <scope>NUCLEOTIDE SEQUENCE</scope>
    <source>
        <strain evidence="13">BGI-DK2013a</strain>
        <tissue evidence="13">Whole body</tissue>
    </source>
</reference>
<dbReference type="Pfam" id="PF01937">
    <property type="entry name" value="ARMT1-like_dom"/>
    <property type="match status" value="1"/>
</dbReference>
<evidence type="ECO:0000256" key="11">
    <source>
        <dbReference type="SAM" id="SignalP"/>
    </source>
</evidence>
<dbReference type="GO" id="GO:0051998">
    <property type="term" value="F:protein carboxyl O-methyltransferase activity"/>
    <property type="evidence" value="ECO:0007669"/>
    <property type="project" value="UniProtKB-UniRule"/>
</dbReference>
<evidence type="ECO:0000256" key="4">
    <source>
        <dbReference type="ARBA" id="ARBA00022596"/>
    </source>
</evidence>
<keyword evidence="4" id="KW-0533">Nickel</keyword>
<keyword evidence="6 10" id="KW-0378">Hydrolase</keyword>
<dbReference type="GO" id="GO:0005634">
    <property type="term" value="C:nucleus"/>
    <property type="evidence" value="ECO:0007669"/>
    <property type="project" value="TreeGrafter"/>
</dbReference>
<keyword evidence="10 13" id="KW-0489">Methyltransferase</keyword>
<evidence type="ECO:0000256" key="6">
    <source>
        <dbReference type="ARBA" id="ARBA00022801"/>
    </source>
</evidence>
<evidence type="ECO:0000256" key="5">
    <source>
        <dbReference type="ARBA" id="ARBA00022723"/>
    </source>
</evidence>
<proteinExistence type="inferred from homology"/>
<dbReference type="EC" id="3.1.3.-" evidence="10"/>
<keyword evidence="14" id="KW-1185">Reference proteome</keyword>
<evidence type="ECO:0000256" key="8">
    <source>
        <dbReference type="ARBA" id="ARBA00045980"/>
    </source>
</evidence>
<comment type="domain">
    <text evidence="10">Subfamily III proteins have a conserved RTxK motif about 40-50 residues from the C-terminus; the threonine may be replaced by serine or cysteine.</text>
</comment>
<dbReference type="Gene3D" id="3.40.50.10880">
    <property type="entry name" value="Uncharacterised protein PF01937, DUF89, domain 3"/>
    <property type="match status" value="1"/>
</dbReference>
<dbReference type="EMBL" id="JAANHZ010000874">
    <property type="protein sequence ID" value="KAG5305680.1"/>
    <property type="molecule type" value="Genomic_DNA"/>
</dbReference>
<gene>
    <name evidence="13" type="primary">Armt1</name>
    <name evidence="13" type="ORF">G6Z75_0002042</name>
</gene>
<dbReference type="GO" id="GO:0006974">
    <property type="term" value="P:DNA damage response"/>
    <property type="evidence" value="ECO:0007669"/>
    <property type="project" value="TreeGrafter"/>
</dbReference>
<dbReference type="EC" id="2.1.1.-" evidence="10"/>
<evidence type="ECO:0000256" key="7">
    <source>
        <dbReference type="ARBA" id="ARBA00023211"/>
    </source>
</evidence>
<comment type="function">
    <text evidence="8 10">Metal-dependent phosphatase that shows phosphatase activity against several substrates, including fructose-1-phosphate and fructose-6-phosphate. Its preference for fructose-1-phosphate, a strong glycating agent that causes DNA damage rather than a canonical yeast metabolite, suggests a damage-control function in hexose phosphate metabolism. Has also been shown to have O-methyltransferase activity that methylates glutamate residues of target proteins to form gamma-glutamyl methyl ester residues. Possibly methylates PCNA, suggesting it is involved in the DNA damage response.</text>
</comment>
<keyword evidence="11" id="KW-0732">Signal</keyword>
<organism evidence="13 14">
    <name type="scientific">Acromyrmex insinuator</name>
    <dbReference type="NCBI Taxonomy" id="230686"/>
    <lineage>
        <taxon>Eukaryota</taxon>
        <taxon>Metazoa</taxon>
        <taxon>Ecdysozoa</taxon>
        <taxon>Arthropoda</taxon>
        <taxon>Hexapoda</taxon>
        <taxon>Insecta</taxon>
        <taxon>Pterygota</taxon>
        <taxon>Neoptera</taxon>
        <taxon>Endopterygota</taxon>
        <taxon>Hymenoptera</taxon>
        <taxon>Apocrita</taxon>
        <taxon>Aculeata</taxon>
        <taxon>Formicoidea</taxon>
        <taxon>Formicidae</taxon>
        <taxon>Myrmicinae</taxon>
        <taxon>Acromyrmex</taxon>
    </lineage>
</organism>
<evidence type="ECO:0000313" key="14">
    <source>
        <dbReference type="Proteomes" id="UP000667349"/>
    </source>
</evidence>
<evidence type="ECO:0000256" key="3">
    <source>
        <dbReference type="ARBA" id="ARBA00009519"/>
    </source>
</evidence>
<dbReference type="Gene3D" id="1.20.930.60">
    <property type="match status" value="1"/>
</dbReference>
<comment type="catalytic activity">
    <reaction evidence="1 10">
        <text>L-glutamyl-[protein] + S-adenosyl-L-methionine = [protein]-L-glutamate 5-O-methyl ester + S-adenosyl-L-homocysteine</text>
        <dbReference type="Rhea" id="RHEA:24452"/>
        <dbReference type="Rhea" id="RHEA-COMP:10208"/>
        <dbReference type="Rhea" id="RHEA-COMP:10311"/>
        <dbReference type="ChEBI" id="CHEBI:29973"/>
        <dbReference type="ChEBI" id="CHEBI:57856"/>
        <dbReference type="ChEBI" id="CHEBI:59789"/>
        <dbReference type="ChEBI" id="CHEBI:82795"/>
    </reaction>
</comment>
<keyword evidence="5 10" id="KW-0479">Metal-binding</keyword>
<feature type="non-terminal residue" evidence="13">
    <location>
        <position position="1"/>
    </location>
</feature>
<keyword evidence="7 10" id="KW-0464">Manganese</keyword>
<dbReference type="AlphaFoldDB" id="A0A836EQN8"/>
<dbReference type="PANTHER" id="PTHR12260">
    <property type="entry name" value="DAMAGE-CONTROL PHOSPHATASE ARMT1"/>
    <property type="match status" value="1"/>
</dbReference>
<dbReference type="SUPFAM" id="SSF111321">
    <property type="entry name" value="AF1104-like"/>
    <property type="match status" value="1"/>
</dbReference>
<evidence type="ECO:0000256" key="10">
    <source>
        <dbReference type="RuleBase" id="RU367030"/>
    </source>
</evidence>
<evidence type="ECO:0000256" key="2">
    <source>
        <dbReference type="ARBA" id="ARBA00001326"/>
    </source>
</evidence>
<dbReference type="InterPro" id="IPR002791">
    <property type="entry name" value="ARMT1-like_metal-bd"/>
</dbReference>
<dbReference type="GO" id="GO:0016791">
    <property type="term" value="F:phosphatase activity"/>
    <property type="evidence" value="ECO:0007669"/>
    <property type="project" value="TreeGrafter"/>
</dbReference>
<feature type="domain" description="Damage-control phosphatase ARMT1-like metal-binding" evidence="12">
    <location>
        <begin position="62"/>
        <end position="451"/>
    </location>
</feature>
<feature type="chain" id="PRO_5032583732" description="Sugar phosphate phosphatase" evidence="11">
    <location>
        <begin position="21"/>
        <end position="478"/>
    </location>
</feature>
<accession>A0A836EQN8</accession>
<name>A0A836EQN8_9HYME</name>
<comment type="catalytic activity">
    <reaction evidence="9 10">
        <text>beta-D-fructose 6-phosphate = dihydroxyacetone + D-glyceraldehyde 3-phosphate</text>
        <dbReference type="Rhea" id="RHEA:28002"/>
        <dbReference type="ChEBI" id="CHEBI:16016"/>
        <dbReference type="ChEBI" id="CHEBI:57634"/>
        <dbReference type="ChEBI" id="CHEBI:59776"/>
    </reaction>
</comment>
<protein>
    <recommendedName>
        <fullName evidence="10">Sugar phosphate phosphatase</fullName>
        <ecNumber evidence="10">2.1.1.-</ecNumber>
        <ecNumber evidence="10">3.1.3.-</ecNumber>
    </recommendedName>
</protein>